<evidence type="ECO:0000313" key="4">
    <source>
        <dbReference type="Proteomes" id="UP001237780"/>
    </source>
</evidence>
<accession>A0ABU0SFY6</accession>
<feature type="signal peptide" evidence="2">
    <location>
        <begin position="1"/>
        <end position="30"/>
    </location>
</feature>
<evidence type="ECO:0000256" key="1">
    <source>
        <dbReference type="SAM" id="MobiDB-lite"/>
    </source>
</evidence>
<evidence type="ECO:0008006" key="5">
    <source>
        <dbReference type="Google" id="ProtNLM"/>
    </source>
</evidence>
<gene>
    <name evidence="3" type="ORF">QFZ34_003830</name>
</gene>
<organism evidence="3 4">
    <name type="scientific">Phyllobacterium ifriqiyense</name>
    <dbReference type="NCBI Taxonomy" id="314238"/>
    <lineage>
        <taxon>Bacteria</taxon>
        <taxon>Pseudomonadati</taxon>
        <taxon>Pseudomonadota</taxon>
        <taxon>Alphaproteobacteria</taxon>
        <taxon>Hyphomicrobiales</taxon>
        <taxon>Phyllobacteriaceae</taxon>
        <taxon>Phyllobacterium</taxon>
    </lineage>
</organism>
<dbReference type="RefSeq" id="WP_307283906.1">
    <property type="nucleotide sequence ID" value="NZ_JAUSZT010000003.1"/>
</dbReference>
<keyword evidence="4" id="KW-1185">Reference proteome</keyword>
<feature type="compositionally biased region" description="Basic and acidic residues" evidence="1">
    <location>
        <begin position="48"/>
        <end position="57"/>
    </location>
</feature>
<evidence type="ECO:0000256" key="2">
    <source>
        <dbReference type="SAM" id="SignalP"/>
    </source>
</evidence>
<comment type="caution">
    <text evidence="3">The sequence shown here is derived from an EMBL/GenBank/DDBJ whole genome shotgun (WGS) entry which is preliminary data.</text>
</comment>
<protein>
    <recommendedName>
        <fullName evidence="5">Ankyrin repeat domain-containing protein</fullName>
    </recommendedName>
</protein>
<proteinExistence type="predicted"/>
<reference evidence="3 4" key="1">
    <citation type="submission" date="2023-07" db="EMBL/GenBank/DDBJ databases">
        <title>Comparative genomics of wheat-associated soil bacteria to identify genetic determinants of phenazine resistance.</title>
        <authorList>
            <person name="Mouncey N."/>
        </authorList>
    </citation>
    <scope>NUCLEOTIDE SEQUENCE [LARGE SCALE GENOMIC DNA]</scope>
    <source>
        <strain evidence="3 4">W4I11</strain>
    </source>
</reference>
<name>A0ABU0SFY6_9HYPH</name>
<feature type="chain" id="PRO_5047335978" description="Ankyrin repeat domain-containing protein" evidence="2">
    <location>
        <begin position="31"/>
        <end position="264"/>
    </location>
</feature>
<keyword evidence="2" id="KW-0732">Signal</keyword>
<feature type="region of interest" description="Disordered" evidence="1">
    <location>
        <begin position="48"/>
        <end position="108"/>
    </location>
</feature>
<sequence length="264" mass="28371">MLEKHLSAYPFARTIMLATAVCALSLPAWSANSGAPVQLALSEIKKEELPKAAEPAKPDASQPTGETQTPPPASSDTPGAAPTEPTAEDGAEGAKATNPAMPNAKDGAETPEVQYDLTKLPFPVQKMHQLILEAAKSGNIEALRPLIGSGDDVTMLSLAEVDGDPLAYLKSQAGDPDGQEILAILVDVLESGFVHIDAGTADELYVWPYFFAYPLDKLDAKQKVELFQIVTAGDYDEMKQFGTYVFYRLGITPKGRWRFFVTGD</sequence>
<dbReference type="EMBL" id="JAUSZT010000003">
    <property type="protein sequence ID" value="MDQ0998648.1"/>
    <property type="molecule type" value="Genomic_DNA"/>
</dbReference>
<evidence type="ECO:0000313" key="3">
    <source>
        <dbReference type="EMBL" id="MDQ0998648.1"/>
    </source>
</evidence>
<dbReference type="Proteomes" id="UP001237780">
    <property type="component" value="Unassembled WGS sequence"/>
</dbReference>